<dbReference type="GO" id="GO:0006298">
    <property type="term" value="P:mismatch repair"/>
    <property type="evidence" value="ECO:0007669"/>
    <property type="project" value="InterPro"/>
</dbReference>
<reference evidence="6" key="1">
    <citation type="submission" date="2016-09" db="EMBL/GenBank/DDBJ databases">
        <authorList>
            <person name="Varghese N."/>
            <person name="Submissions S."/>
        </authorList>
    </citation>
    <scope>NUCLEOTIDE SEQUENCE [LARGE SCALE GENOMIC DNA]</scope>
    <source>
        <strain evidence="6">TNe-862</strain>
    </source>
</reference>
<evidence type="ECO:0000259" key="4">
    <source>
        <dbReference type="SMART" id="SM00534"/>
    </source>
</evidence>
<keyword evidence="3" id="KW-0238">DNA-binding</keyword>
<dbReference type="EMBL" id="FMYQ01000012">
    <property type="protein sequence ID" value="SDC93981.1"/>
    <property type="molecule type" value="Genomic_DNA"/>
</dbReference>
<dbReference type="Proteomes" id="UP000198908">
    <property type="component" value="Unassembled WGS sequence"/>
</dbReference>
<dbReference type="STRING" id="416944.SAMN05421548_11250"/>
<dbReference type="PANTHER" id="PTHR11361:SF34">
    <property type="entry name" value="DNA MISMATCH REPAIR PROTEIN MSH1, MITOCHONDRIAL"/>
    <property type="match status" value="1"/>
</dbReference>
<sequence>MKAWLLYAERDFDWRRDERWNEKTLTQDLELATLYRAMAAGDEFIEGVAKSVVPVSLDALDDILYRQAILKDCLGHEATVRQMYAIAVEAQETERKSFYWGLTASASSVLHSARDLVQAYLVSLGKLRRLADDEATSFESGGFRRFFAMVGAELTDDYFASIKHCLKDLKFNGGVLISAQPGRGNKGARYVLRKPHEPDPNLIRRLLARKPPSRTFRIAERDENGARAVSELEARGVNHVANALAQSADHIKRFFAMLRAELGFYLGFMNLRNELVKRGLPVCFPVPFPAGQRKQKFAGLYDVSLALRMEQPPVGNDVDANGNDAIVVTGANQGGKSTFLRSIGIAQVLLQTGGLVGDSEFEANIANGIFTHYKREEDVTMQGGKFDEELRRMSEIVDHIGPHALFLSNESFASTNEREGSEIGRQILMALLDAHVKICLVTHLFTLAKSLSDDCAFPALFLRAERREDGGRTFRLIQGEPLQTSYGQDLYRDIFTEDVGEAGGAARVREPSPGVQAW</sequence>
<gene>
    <name evidence="5" type="ORF">SAMN05421548_11250</name>
</gene>
<dbReference type="InterPro" id="IPR000432">
    <property type="entry name" value="DNA_mismatch_repair_MutS_C"/>
</dbReference>
<keyword evidence="2" id="KW-0067">ATP-binding</keyword>
<organism evidence="5 6">
    <name type="scientific">Paraburkholderia lycopersici</name>
    <dbReference type="NCBI Taxonomy" id="416944"/>
    <lineage>
        <taxon>Bacteria</taxon>
        <taxon>Pseudomonadati</taxon>
        <taxon>Pseudomonadota</taxon>
        <taxon>Betaproteobacteria</taxon>
        <taxon>Burkholderiales</taxon>
        <taxon>Burkholderiaceae</taxon>
        <taxon>Paraburkholderia</taxon>
    </lineage>
</organism>
<dbReference type="Pfam" id="PF00488">
    <property type="entry name" value="MutS_V"/>
    <property type="match status" value="1"/>
</dbReference>
<proteinExistence type="predicted"/>
<dbReference type="Gene3D" id="3.40.50.300">
    <property type="entry name" value="P-loop containing nucleotide triphosphate hydrolases"/>
    <property type="match status" value="1"/>
</dbReference>
<dbReference type="InterPro" id="IPR045076">
    <property type="entry name" value="MutS"/>
</dbReference>
<name>A0A1G6QP18_9BURK</name>
<feature type="domain" description="DNA mismatch repair proteins mutS family" evidence="4">
    <location>
        <begin position="323"/>
        <end position="507"/>
    </location>
</feature>
<dbReference type="SUPFAM" id="SSF52540">
    <property type="entry name" value="P-loop containing nucleoside triphosphate hydrolases"/>
    <property type="match status" value="1"/>
</dbReference>
<evidence type="ECO:0000313" key="6">
    <source>
        <dbReference type="Proteomes" id="UP000198908"/>
    </source>
</evidence>
<dbReference type="GO" id="GO:0005524">
    <property type="term" value="F:ATP binding"/>
    <property type="evidence" value="ECO:0007669"/>
    <property type="project" value="UniProtKB-KW"/>
</dbReference>
<keyword evidence="1" id="KW-0547">Nucleotide-binding</keyword>
<accession>A0A1G6QP18</accession>
<dbReference type="GO" id="GO:0030983">
    <property type="term" value="F:mismatched DNA binding"/>
    <property type="evidence" value="ECO:0007669"/>
    <property type="project" value="InterPro"/>
</dbReference>
<dbReference type="PANTHER" id="PTHR11361">
    <property type="entry name" value="DNA MISMATCH REPAIR PROTEIN MUTS FAMILY MEMBER"/>
    <property type="match status" value="1"/>
</dbReference>
<dbReference type="AlphaFoldDB" id="A0A1G6QP18"/>
<dbReference type="GO" id="GO:0005829">
    <property type="term" value="C:cytosol"/>
    <property type="evidence" value="ECO:0007669"/>
    <property type="project" value="TreeGrafter"/>
</dbReference>
<dbReference type="RefSeq" id="WP_091997709.1">
    <property type="nucleotide sequence ID" value="NZ_FMYQ01000012.1"/>
</dbReference>
<evidence type="ECO:0000313" key="5">
    <source>
        <dbReference type="EMBL" id="SDC93981.1"/>
    </source>
</evidence>
<evidence type="ECO:0000256" key="3">
    <source>
        <dbReference type="ARBA" id="ARBA00023125"/>
    </source>
</evidence>
<dbReference type="SMART" id="SM00534">
    <property type="entry name" value="MUTSac"/>
    <property type="match status" value="1"/>
</dbReference>
<keyword evidence="6" id="KW-1185">Reference proteome</keyword>
<dbReference type="GO" id="GO:0140664">
    <property type="term" value="F:ATP-dependent DNA damage sensor activity"/>
    <property type="evidence" value="ECO:0007669"/>
    <property type="project" value="InterPro"/>
</dbReference>
<evidence type="ECO:0000256" key="2">
    <source>
        <dbReference type="ARBA" id="ARBA00022840"/>
    </source>
</evidence>
<dbReference type="OrthoDB" id="9808166at2"/>
<dbReference type="InterPro" id="IPR027417">
    <property type="entry name" value="P-loop_NTPase"/>
</dbReference>
<protein>
    <submittedName>
        <fullName evidence="5">MutS domain V</fullName>
    </submittedName>
</protein>
<evidence type="ECO:0000256" key="1">
    <source>
        <dbReference type="ARBA" id="ARBA00022741"/>
    </source>
</evidence>